<dbReference type="AlphaFoldDB" id="A0A512JDZ7"/>
<organism evidence="1 2">
    <name type="scientific">Methylobacterium oxalidis</name>
    <dbReference type="NCBI Taxonomy" id="944322"/>
    <lineage>
        <taxon>Bacteria</taxon>
        <taxon>Pseudomonadati</taxon>
        <taxon>Pseudomonadota</taxon>
        <taxon>Alphaproteobacteria</taxon>
        <taxon>Hyphomicrobiales</taxon>
        <taxon>Methylobacteriaceae</taxon>
        <taxon>Methylobacterium</taxon>
    </lineage>
</organism>
<comment type="caution">
    <text evidence="1">The sequence shown here is derived from an EMBL/GenBank/DDBJ whole genome shotgun (WGS) entry which is preliminary data.</text>
</comment>
<dbReference type="EMBL" id="BJZU01000338">
    <property type="protein sequence ID" value="GEP08155.1"/>
    <property type="molecule type" value="Genomic_DNA"/>
</dbReference>
<dbReference type="RefSeq" id="WP_147029555.1">
    <property type="nucleotide sequence ID" value="NZ_BJZU01000338.1"/>
</dbReference>
<name>A0A512JDZ7_9HYPH</name>
<gene>
    <name evidence="1" type="ORF">MOX02_61930</name>
</gene>
<proteinExistence type="predicted"/>
<sequence length="77" mass="8468">MPITSGADDAPTYTFAVYNPPAPGLPWVCMCLHPDGRVIAATTFRTRREADAETERCASDMADFIKARKQKAVKSLH</sequence>
<evidence type="ECO:0000313" key="2">
    <source>
        <dbReference type="Proteomes" id="UP000321960"/>
    </source>
</evidence>
<protein>
    <submittedName>
        <fullName evidence="1">Uncharacterized protein</fullName>
    </submittedName>
</protein>
<accession>A0A512JDZ7</accession>
<reference evidence="1 2" key="1">
    <citation type="submission" date="2019-07" db="EMBL/GenBank/DDBJ databases">
        <title>Whole genome shotgun sequence of Methylobacterium oxalidis NBRC 107715.</title>
        <authorList>
            <person name="Hosoyama A."/>
            <person name="Uohara A."/>
            <person name="Ohji S."/>
            <person name="Ichikawa N."/>
        </authorList>
    </citation>
    <scope>NUCLEOTIDE SEQUENCE [LARGE SCALE GENOMIC DNA]</scope>
    <source>
        <strain evidence="1 2">NBRC 107715</strain>
    </source>
</reference>
<dbReference type="Proteomes" id="UP000321960">
    <property type="component" value="Unassembled WGS sequence"/>
</dbReference>
<evidence type="ECO:0000313" key="1">
    <source>
        <dbReference type="EMBL" id="GEP08155.1"/>
    </source>
</evidence>
<dbReference type="OrthoDB" id="9852630at2"/>